<dbReference type="KEGG" id="raj:RA11412_1627"/>
<organism evidence="2 3">
    <name type="scientific">Rothia aeria</name>
    <dbReference type="NCBI Taxonomy" id="172042"/>
    <lineage>
        <taxon>Bacteria</taxon>
        <taxon>Bacillati</taxon>
        <taxon>Actinomycetota</taxon>
        <taxon>Actinomycetes</taxon>
        <taxon>Micrococcales</taxon>
        <taxon>Micrococcaceae</taxon>
        <taxon>Rothia</taxon>
    </lineage>
</organism>
<evidence type="ECO:0000256" key="1">
    <source>
        <dbReference type="SAM" id="MobiDB-lite"/>
    </source>
</evidence>
<evidence type="ECO:0000313" key="3">
    <source>
        <dbReference type="Proteomes" id="UP000250241"/>
    </source>
</evidence>
<reference evidence="2 3" key="1">
    <citation type="submission" date="2016-10" db="EMBL/GenBank/DDBJ databases">
        <title>Genome sequence of Rothia aeria strain JCM11412.</title>
        <authorList>
            <person name="Nambu T."/>
        </authorList>
    </citation>
    <scope>NUCLEOTIDE SEQUENCE [LARGE SCALE GENOMIC DNA]</scope>
    <source>
        <strain evidence="2 3">JCM 11412</strain>
    </source>
</reference>
<sequence>MKADGEVVHELQAKQLALDTYFITDFRIPTAWKPGQEHTITVEPATEPRRSVSVTVRVAEHPREQTVHECVACEQPDTHPTVTPFAGYPAAGGHRENPRVQVCDN</sequence>
<dbReference type="EMBL" id="AP017895">
    <property type="protein sequence ID" value="BAV87926.1"/>
    <property type="molecule type" value="Genomic_DNA"/>
</dbReference>
<proteinExistence type="predicted"/>
<protein>
    <submittedName>
        <fullName evidence="2">Uncharacterized protein</fullName>
    </submittedName>
</protein>
<gene>
    <name evidence="2" type="ORF">RA11412_1627</name>
</gene>
<feature type="region of interest" description="Disordered" evidence="1">
    <location>
        <begin position="76"/>
        <end position="105"/>
    </location>
</feature>
<evidence type="ECO:0000313" key="2">
    <source>
        <dbReference type="EMBL" id="BAV87926.1"/>
    </source>
</evidence>
<name>A0A2Z5R060_9MICC</name>
<accession>A0A2Z5R060</accession>
<keyword evidence="3" id="KW-1185">Reference proteome</keyword>
<dbReference type="Proteomes" id="UP000250241">
    <property type="component" value="Chromosome"/>
</dbReference>
<dbReference type="AlphaFoldDB" id="A0A2Z5R060"/>